<dbReference type="InterPro" id="IPR001314">
    <property type="entry name" value="Peptidase_S1A"/>
</dbReference>
<keyword evidence="17" id="KW-1185">Reference proteome</keyword>
<dbReference type="GO" id="GO:0004252">
    <property type="term" value="F:serine-type endopeptidase activity"/>
    <property type="evidence" value="ECO:0007669"/>
    <property type="project" value="UniProtKB-UniRule"/>
</dbReference>
<dbReference type="InterPro" id="IPR009003">
    <property type="entry name" value="Peptidase_S1_PA"/>
</dbReference>
<dbReference type="EMBL" id="JAQQBS010001422">
    <property type="protein sequence ID" value="KAK0163950.1"/>
    <property type="molecule type" value="Genomic_DNA"/>
</dbReference>
<evidence type="ECO:0000259" key="15">
    <source>
        <dbReference type="PROSITE" id="PS51888"/>
    </source>
</evidence>
<dbReference type="FunFam" id="3.30.1640.30:FF:000001">
    <property type="entry name" value="Serine protease 7"/>
    <property type="match status" value="1"/>
</dbReference>
<dbReference type="PROSITE" id="PS00134">
    <property type="entry name" value="TRYPSIN_HIS"/>
    <property type="match status" value="1"/>
</dbReference>
<evidence type="ECO:0000256" key="8">
    <source>
        <dbReference type="ARBA" id="ARBA00023157"/>
    </source>
</evidence>
<feature type="compositionally biased region" description="Pro residues" evidence="13">
    <location>
        <begin position="99"/>
        <end position="110"/>
    </location>
</feature>
<dbReference type="GO" id="GO:0006508">
    <property type="term" value="P:proteolysis"/>
    <property type="evidence" value="ECO:0007669"/>
    <property type="project" value="UniProtKB-KW"/>
</dbReference>
<dbReference type="InterPro" id="IPR018114">
    <property type="entry name" value="TRYPSIN_HIS"/>
</dbReference>
<keyword evidence="8" id="KW-1015">Disulfide bond</keyword>
<feature type="region of interest" description="Disordered" evidence="13">
    <location>
        <begin position="90"/>
        <end position="114"/>
    </location>
</feature>
<dbReference type="SMART" id="SM00680">
    <property type="entry name" value="CLIP"/>
    <property type="match status" value="1"/>
</dbReference>
<feature type="signal peptide" evidence="12">
    <location>
        <begin position="1"/>
        <end position="26"/>
    </location>
</feature>
<keyword evidence="5 11" id="KW-0378">Hydrolase</keyword>
<dbReference type="SMART" id="SM00020">
    <property type="entry name" value="Tryp_SPc"/>
    <property type="match status" value="1"/>
</dbReference>
<dbReference type="SUPFAM" id="SSF50494">
    <property type="entry name" value="Trypsin-like serine proteases"/>
    <property type="match status" value="1"/>
</dbReference>
<dbReference type="Pfam" id="PF12032">
    <property type="entry name" value="CLIP"/>
    <property type="match status" value="1"/>
</dbReference>
<evidence type="ECO:0000256" key="11">
    <source>
        <dbReference type="RuleBase" id="RU363034"/>
    </source>
</evidence>
<feature type="chain" id="PRO_5041486585" description="CLIP domain-containing serine protease" evidence="12">
    <location>
        <begin position="27"/>
        <end position="377"/>
    </location>
</feature>
<evidence type="ECO:0000256" key="2">
    <source>
        <dbReference type="ARBA" id="ARBA00022525"/>
    </source>
</evidence>
<dbReference type="PANTHER" id="PTHR24252:SF7">
    <property type="entry name" value="HYALIN"/>
    <property type="match status" value="1"/>
</dbReference>
<comment type="caution">
    <text evidence="16">The sequence shown here is derived from an EMBL/GenBank/DDBJ whole genome shotgun (WGS) entry which is preliminary data.</text>
</comment>
<evidence type="ECO:0000259" key="14">
    <source>
        <dbReference type="PROSITE" id="PS50240"/>
    </source>
</evidence>
<keyword evidence="4 12" id="KW-0732">Signal</keyword>
<evidence type="ECO:0000256" key="12">
    <source>
        <dbReference type="RuleBase" id="RU366078"/>
    </source>
</evidence>
<dbReference type="PROSITE" id="PS51888">
    <property type="entry name" value="CLIP"/>
    <property type="match status" value="1"/>
</dbReference>
<evidence type="ECO:0000256" key="13">
    <source>
        <dbReference type="SAM" id="MobiDB-lite"/>
    </source>
</evidence>
<protein>
    <recommendedName>
        <fullName evidence="12">CLIP domain-containing serine protease</fullName>
        <ecNumber evidence="11">3.4.21.-</ecNumber>
    </recommendedName>
</protein>
<gene>
    <name evidence="16" type="ORF">PV328_002631</name>
</gene>
<dbReference type="InterPro" id="IPR022700">
    <property type="entry name" value="CLIP"/>
</dbReference>
<dbReference type="CDD" id="cd00190">
    <property type="entry name" value="Tryp_SPc"/>
    <property type="match status" value="1"/>
</dbReference>
<evidence type="ECO:0000313" key="17">
    <source>
        <dbReference type="Proteomes" id="UP001168990"/>
    </source>
</evidence>
<dbReference type="Gene3D" id="3.30.1640.30">
    <property type="match status" value="1"/>
</dbReference>
<dbReference type="InterPro" id="IPR033116">
    <property type="entry name" value="TRYPSIN_SER"/>
</dbReference>
<accession>A0AA39F6P3</accession>
<evidence type="ECO:0000313" key="16">
    <source>
        <dbReference type="EMBL" id="KAK0163950.1"/>
    </source>
</evidence>
<dbReference type="PANTHER" id="PTHR24252">
    <property type="entry name" value="ACROSIN-RELATED"/>
    <property type="match status" value="1"/>
</dbReference>
<dbReference type="InterPro" id="IPR043504">
    <property type="entry name" value="Peptidase_S1_PA_chymotrypsin"/>
</dbReference>
<feature type="domain" description="Peptidase S1" evidence="14">
    <location>
        <begin position="132"/>
        <end position="377"/>
    </location>
</feature>
<keyword evidence="3 11" id="KW-0645">Protease</keyword>
<feature type="domain" description="Clip" evidence="15">
    <location>
        <begin position="30"/>
        <end position="81"/>
    </location>
</feature>
<dbReference type="GO" id="GO:0005576">
    <property type="term" value="C:extracellular region"/>
    <property type="evidence" value="ECO:0007669"/>
    <property type="project" value="UniProtKB-SubCell"/>
</dbReference>
<dbReference type="Pfam" id="PF00089">
    <property type="entry name" value="Trypsin"/>
    <property type="match status" value="1"/>
</dbReference>
<reference evidence="16" key="1">
    <citation type="journal article" date="2023" name="bioRxiv">
        <title>Scaffold-level genome assemblies of two parasitoid biocontrol wasps reveal the parthenogenesis mechanism and an associated novel virus.</title>
        <authorList>
            <person name="Inwood S."/>
            <person name="Skelly J."/>
            <person name="Guhlin J."/>
            <person name="Harrop T."/>
            <person name="Goldson S."/>
            <person name="Dearden P."/>
        </authorList>
    </citation>
    <scope>NUCLEOTIDE SEQUENCE</scope>
    <source>
        <strain evidence="16">Irish</strain>
        <tissue evidence="16">Whole body</tissue>
    </source>
</reference>
<comment type="domain">
    <text evidence="12">The clip domain consists of 35-55 residues which are 'knitted' together usually by 3 conserved disulfide bonds forming a clip-like compact structure.</text>
</comment>
<keyword evidence="7" id="KW-0865">Zymogen</keyword>
<evidence type="ECO:0000256" key="6">
    <source>
        <dbReference type="ARBA" id="ARBA00022825"/>
    </source>
</evidence>
<dbReference type="InterPro" id="IPR038565">
    <property type="entry name" value="CLIP_sf"/>
</dbReference>
<sequence length="377" mass="41630">MYLNLENFIQLFGALMTLLIITPVNSQDSSCVNPIGQSGYCTNIRQCQTLLELLRTHGNAVGDFLRSSVCGYDNYDPKVCCPDGRRELNPNQPDIFPNEPDPQPTSPPRPRSTYGPLLSPECGIANTTYTRIVGGVPAKLGAWPWIAALGYKSVKNSNQPQWLCGGSLISSRHVLTAGHCVHRRKDLYLVRLGDLDLYDDNDGATPINVVIETVHIHPQYSPTQYTNDIAVLRLQNEVQFTDHIRPICLPIPNEVANRDYVETLPFIAGWGSVYFRGPSAAHLQQLQIPVVSPQTCKTAFQRFKTAVIDDRVFCAGYAKGGKDACQGDSGGPLMFPSKKTFYVIGVVSYGYRCAEPGIPGVYTKTSQFLDFVISHLD</sequence>
<dbReference type="AlphaFoldDB" id="A0AA39F6P3"/>
<evidence type="ECO:0000256" key="4">
    <source>
        <dbReference type="ARBA" id="ARBA00022729"/>
    </source>
</evidence>
<dbReference type="PRINTS" id="PR00722">
    <property type="entry name" value="CHYMOTRYPSIN"/>
</dbReference>
<dbReference type="InterPro" id="IPR001254">
    <property type="entry name" value="Trypsin_dom"/>
</dbReference>
<evidence type="ECO:0000256" key="1">
    <source>
        <dbReference type="ARBA" id="ARBA00004613"/>
    </source>
</evidence>
<dbReference type="Gene3D" id="2.40.10.10">
    <property type="entry name" value="Trypsin-like serine proteases"/>
    <property type="match status" value="1"/>
</dbReference>
<name>A0AA39F6P3_9HYME</name>
<organism evidence="16 17">
    <name type="scientific">Microctonus aethiopoides</name>
    <dbReference type="NCBI Taxonomy" id="144406"/>
    <lineage>
        <taxon>Eukaryota</taxon>
        <taxon>Metazoa</taxon>
        <taxon>Ecdysozoa</taxon>
        <taxon>Arthropoda</taxon>
        <taxon>Hexapoda</taxon>
        <taxon>Insecta</taxon>
        <taxon>Pterygota</taxon>
        <taxon>Neoptera</taxon>
        <taxon>Endopterygota</taxon>
        <taxon>Hymenoptera</taxon>
        <taxon>Apocrita</taxon>
        <taxon>Ichneumonoidea</taxon>
        <taxon>Braconidae</taxon>
        <taxon>Euphorinae</taxon>
        <taxon>Microctonus</taxon>
    </lineage>
</organism>
<keyword evidence="9" id="KW-0325">Glycoprotein</keyword>
<dbReference type="EC" id="3.4.21.-" evidence="11"/>
<keyword evidence="6 11" id="KW-0720">Serine protease</keyword>
<evidence type="ECO:0000256" key="3">
    <source>
        <dbReference type="ARBA" id="ARBA00022670"/>
    </source>
</evidence>
<proteinExistence type="inferred from homology"/>
<evidence type="ECO:0000256" key="5">
    <source>
        <dbReference type="ARBA" id="ARBA00022801"/>
    </source>
</evidence>
<dbReference type="PROSITE" id="PS50240">
    <property type="entry name" value="TRYPSIN_DOM"/>
    <property type="match status" value="1"/>
</dbReference>
<comment type="subcellular location">
    <subcellularLocation>
        <location evidence="1 12">Secreted</location>
    </subcellularLocation>
</comment>
<keyword evidence="2 12" id="KW-0964">Secreted</keyword>
<dbReference type="FunFam" id="2.40.10.10:FF:000015">
    <property type="entry name" value="Atrial natriuretic peptide-converting enzyme"/>
    <property type="match status" value="1"/>
</dbReference>
<evidence type="ECO:0000256" key="7">
    <source>
        <dbReference type="ARBA" id="ARBA00023145"/>
    </source>
</evidence>
<dbReference type="PROSITE" id="PS00135">
    <property type="entry name" value="TRYPSIN_SER"/>
    <property type="match status" value="1"/>
</dbReference>
<evidence type="ECO:0000256" key="10">
    <source>
        <dbReference type="ARBA" id="ARBA00024195"/>
    </source>
</evidence>
<comment type="similarity">
    <text evidence="10 12">Belongs to the peptidase S1 family. CLIP subfamily.</text>
</comment>
<dbReference type="Proteomes" id="UP001168990">
    <property type="component" value="Unassembled WGS sequence"/>
</dbReference>
<reference evidence="16" key="2">
    <citation type="submission" date="2023-03" db="EMBL/GenBank/DDBJ databases">
        <authorList>
            <person name="Inwood S.N."/>
            <person name="Skelly J.G."/>
            <person name="Guhlin J."/>
            <person name="Harrop T.W.R."/>
            <person name="Goldson S.G."/>
            <person name="Dearden P.K."/>
        </authorList>
    </citation>
    <scope>NUCLEOTIDE SEQUENCE</scope>
    <source>
        <strain evidence="16">Irish</strain>
        <tissue evidence="16">Whole body</tissue>
    </source>
</reference>
<evidence type="ECO:0000256" key="9">
    <source>
        <dbReference type="ARBA" id="ARBA00023180"/>
    </source>
</evidence>